<comment type="caution">
    <text evidence="1">The sequence shown here is derived from an EMBL/GenBank/DDBJ whole genome shotgun (WGS) entry which is preliminary data.</text>
</comment>
<protein>
    <submittedName>
        <fullName evidence="1">Uncharacterized protein</fullName>
    </submittedName>
</protein>
<sequence>MFAIATHTRFGTVTAEAASVRELACMVRAYGALSGHNASSNNAYAGGPDVTFTTWKDDGSDEPDTLEVTVPAAQWPDVFPLLSRAA</sequence>
<reference evidence="1" key="1">
    <citation type="submission" date="2023-07" db="EMBL/GenBank/DDBJ databases">
        <title>Sorghum-associated microbial communities from plants grown in Nebraska, USA.</title>
        <authorList>
            <person name="Schachtman D."/>
        </authorList>
    </citation>
    <scope>NUCLEOTIDE SEQUENCE</scope>
    <source>
        <strain evidence="1">BE330</strain>
    </source>
</reference>
<dbReference type="EMBL" id="JAVDQK010000004">
    <property type="protein sequence ID" value="MDR6218408.1"/>
    <property type="molecule type" value="Genomic_DNA"/>
</dbReference>
<organism evidence="1 2">
    <name type="scientific">Deinococcus soli</name>
    <name type="common">ex Cha et al. 2016</name>
    <dbReference type="NCBI Taxonomy" id="1309411"/>
    <lineage>
        <taxon>Bacteria</taxon>
        <taxon>Thermotogati</taxon>
        <taxon>Deinococcota</taxon>
        <taxon>Deinococci</taxon>
        <taxon>Deinococcales</taxon>
        <taxon>Deinococcaceae</taxon>
        <taxon>Deinococcus</taxon>
    </lineage>
</organism>
<dbReference type="RefSeq" id="WP_309854868.1">
    <property type="nucleotide sequence ID" value="NZ_JAVDQJ010000005.1"/>
</dbReference>
<gene>
    <name evidence="1" type="ORF">J2Y00_001971</name>
</gene>
<dbReference type="AlphaFoldDB" id="A0AAE3XCK8"/>
<name>A0AAE3XCK8_9DEIO</name>
<evidence type="ECO:0000313" key="2">
    <source>
        <dbReference type="Proteomes" id="UP001185331"/>
    </source>
</evidence>
<proteinExistence type="predicted"/>
<dbReference type="Proteomes" id="UP001185331">
    <property type="component" value="Unassembled WGS sequence"/>
</dbReference>
<evidence type="ECO:0000313" key="1">
    <source>
        <dbReference type="EMBL" id="MDR6218408.1"/>
    </source>
</evidence>
<accession>A0AAE3XCK8</accession>